<dbReference type="InterPro" id="IPR011990">
    <property type="entry name" value="TPR-like_helical_dom_sf"/>
</dbReference>
<dbReference type="InterPro" id="IPR002885">
    <property type="entry name" value="PPR_rpt"/>
</dbReference>
<dbReference type="Proteomes" id="UP001178507">
    <property type="component" value="Unassembled WGS sequence"/>
</dbReference>
<evidence type="ECO:0008006" key="5">
    <source>
        <dbReference type="Google" id="ProtNLM"/>
    </source>
</evidence>
<comment type="caution">
    <text evidence="3">The sequence shown here is derived from an EMBL/GenBank/DDBJ whole genome shotgun (WGS) entry which is preliminary data.</text>
</comment>
<dbReference type="PANTHER" id="PTHR47447:SF17">
    <property type="entry name" value="OS12G0638900 PROTEIN"/>
    <property type="match status" value="1"/>
</dbReference>
<keyword evidence="1" id="KW-0677">Repeat</keyword>
<dbReference type="PANTHER" id="PTHR47447">
    <property type="entry name" value="OS03G0856100 PROTEIN"/>
    <property type="match status" value="1"/>
</dbReference>
<dbReference type="PROSITE" id="PS51375">
    <property type="entry name" value="PPR"/>
    <property type="match status" value="2"/>
</dbReference>
<name>A0AA36I3D1_9DINO</name>
<dbReference type="AlphaFoldDB" id="A0AA36I3D1"/>
<evidence type="ECO:0000256" key="2">
    <source>
        <dbReference type="PROSITE-ProRule" id="PRU00708"/>
    </source>
</evidence>
<feature type="repeat" description="PPR" evidence="2">
    <location>
        <begin position="66"/>
        <end position="100"/>
    </location>
</feature>
<dbReference type="EMBL" id="CAUJNA010000693">
    <property type="protein sequence ID" value="CAJ1380225.1"/>
    <property type="molecule type" value="Genomic_DNA"/>
</dbReference>
<evidence type="ECO:0000256" key="1">
    <source>
        <dbReference type="ARBA" id="ARBA00022737"/>
    </source>
</evidence>
<evidence type="ECO:0000313" key="4">
    <source>
        <dbReference type="Proteomes" id="UP001178507"/>
    </source>
</evidence>
<organism evidence="3 4">
    <name type="scientific">Effrenium voratum</name>
    <dbReference type="NCBI Taxonomy" id="2562239"/>
    <lineage>
        <taxon>Eukaryota</taxon>
        <taxon>Sar</taxon>
        <taxon>Alveolata</taxon>
        <taxon>Dinophyceae</taxon>
        <taxon>Suessiales</taxon>
        <taxon>Symbiodiniaceae</taxon>
        <taxon>Effrenium</taxon>
    </lineage>
</organism>
<proteinExistence type="predicted"/>
<keyword evidence="4" id="KW-1185">Reference proteome</keyword>
<feature type="repeat" description="PPR" evidence="2">
    <location>
        <begin position="460"/>
        <end position="494"/>
    </location>
</feature>
<evidence type="ECO:0000313" key="3">
    <source>
        <dbReference type="EMBL" id="CAJ1380225.1"/>
    </source>
</evidence>
<accession>A0AA36I3D1</accession>
<sequence>MNVREVTITRRLFHLGLRGAWEEALDLWDKCGMPMDAVMCSAMCRSCEASGRWEVALSLSGGCALDAGACTALMKLFGRCSQWQRAMEVFAAMQTEGPSPDTYALGAAVAACGNWQHVLELLQAARRYCLQPNAVVCNSAISACGAHWQVALAIMEEMGEARLGDHVTCGSAIAACKKAGQWELALALLESEPKLRNVVAASTAISACAEAQQAERAAELLQSLPGMHIEPSAASFNAASSCQSWDLALEVLRFAAIHGVEARASLGAMKAFERGCRWQSALALLRPGCKDIQLGAALRACQQAGAWERSLCLFEERGALGAPPLELWNIVITSCAEGCWQKALAMLQGLRQAMQPDAFSYNSAIKACQIGSHWEGAVLLLEEMQQLHLADALTHHMVMTACMDSLQWEACLRILQALEQLAEPGLLVYGPAVGVCLRTLQWEHALLLVHGLWAKTLTPDTAMCNAVVTACERASRWAWAVQLLQTMRRAGPEPDAATRNAAIGGAWRSALFLLGSERDPLAVGATLGACARASRWEEAFLLRSRSPNLISCASAFSACVRAQRWLASAALRQELSSFLAAALRGLADLSHSNIIVAVLEQLQEDQAVGQSQAASFRRTLLAPAAARLLALSTSSDVVVAKLGGEVVLQDPILERQSSLGSVADLPSIGIGTADLLAWVAGPRLVSRRTMVVGERTEDPAAKDILAHVSHALGKGSCRRWQGAYRMERSEALPSLYVEHQRFQHAERQALLDVLRLVRA</sequence>
<gene>
    <name evidence="3" type="ORF">EVOR1521_LOCUS8222</name>
</gene>
<dbReference type="Gene3D" id="1.25.40.10">
    <property type="entry name" value="Tetratricopeptide repeat domain"/>
    <property type="match status" value="4"/>
</dbReference>
<dbReference type="Pfam" id="PF01535">
    <property type="entry name" value="PPR"/>
    <property type="match status" value="2"/>
</dbReference>
<protein>
    <recommendedName>
        <fullName evidence="5">Pentatricopeptide repeat-containing protein, chloroplastic</fullName>
    </recommendedName>
</protein>
<reference evidence="3" key="1">
    <citation type="submission" date="2023-08" db="EMBL/GenBank/DDBJ databases">
        <authorList>
            <person name="Chen Y."/>
            <person name="Shah S."/>
            <person name="Dougan E. K."/>
            <person name="Thang M."/>
            <person name="Chan C."/>
        </authorList>
    </citation>
    <scope>NUCLEOTIDE SEQUENCE</scope>
</reference>
<dbReference type="NCBIfam" id="TIGR00756">
    <property type="entry name" value="PPR"/>
    <property type="match status" value="1"/>
</dbReference>